<dbReference type="AlphaFoldDB" id="A0A5S3VEQ5"/>
<dbReference type="FunFam" id="3.40.605.10:FF:000005">
    <property type="entry name" value="Succinate-semialdehyde dehydrogenase I"/>
    <property type="match status" value="1"/>
</dbReference>
<dbReference type="InterPro" id="IPR015590">
    <property type="entry name" value="Aldehyde_DH_dom"/>
</dbReference>
<dbReference type="Gene3D" id="3.40.605.10">
    <property type="entry name" value="Aldehyde Dehydrogenase, Chain A, domain 1"/>
    <property type="match status" value="1"/>
</dbReference>
<reference evidence="7" key="2">
    <citation type="submission" date="2019-06" db="EMBL/GenBank/DDBJ databases">
        <title>Co-occurence of chitin degradation, pigmentation and bioactivity in marine Pseudoalteromonas.</title>
        <authorList>
            <person name="Sonnenschein E.C."/>
            <person name="Bech P.K."/>
        </authorList>
    </citation>
    <scope>NUCLEOTIDE SEQUENCE [LARGE SCALE GENOMIC DNA]</scope>
    <source>
        <strain evidence="7">S3790</strain>
    </source>
</reference>
<gene>
    <name evidence="6" type="primary">gabD</name>
    <name evidence="6" type="ORF">CWC19_02255</name>
</gene>
<dbReference type="InterPro" id="IPR050740">
    <property type="entry name" value="Aldehyde_DH_Superfamily"/>
</dbReference>
<name>A0A5S3VEQ5_9GAMM</name>
<dbReference type="PANTHER" id="PTHR43353">
    <property type="entry name" value="SUCCINATE-SEMIALDEHYDE DEHYDROGENASE, MITOCHONDRIAL"/>
    <property type="match status" value="1"/>
</dbReference>
<evidence type="ECO:0000259" key="5">
    <source>
        <dbReference type="Pfam" id="PF00171"/>
    </source>
</evidence>
<proteinExistence type="inferred from homology"/>
<dbReference type="OrthoDB" id="9812625at2"/>
<evidence type="ECO:0000256" key="2">
    <source>
        <dbReference type="ARBA" id="ARBA00023002"/>
    </source>
</evidence>
<dbReference type="SUPFAM" id="SSF53720">
    <property type="entry name" value="ALDH-like"/>
    <property type="match status" value="1"/>
</dbReference>
<dbReference type="Gene3D" id="3.40.309.10">
    <property type="entry name" value="Aldehyde Dehydrogenase, Chain A, domain 2"/>
    <property type="match status" value="1"/>
</dbReference>
<dbReference type="InterPro" id="IPR016163">
    <property type="entry name" value="Ald_DH_C"/>
</dbReference>
<sequence>MQLLLEHEHSFINGQSYQTQDMFAVLNPANQQTVKHVSSVDEKGRMLALTGAKHALEQLRLVSVLQRSEVLKKWHGLILSNEEMLAELMVAEQGKPLHEALGEVRYAAGFVEWFAQEAIRSYGETIPSQNTLVQLSTIRQPVGVVLGITPWNFPLAMITRKVAPAYAAGCSFILKPSEETPLSAIALAKLAVQAGMEAGAFQVLITTQPAELIEYYCQCAAIRKLTFTGSTRVGRLLLSQSATTIKRTSMELGGNAPFIVYDSANIAAAVTGLMAAKFRNAGQTCVAANRVLVEQGCMAEFISCLTTAVAALKVGDGMVAGNDLGPLINEPAKVKVEDLISLALKQGAKVHYQGAVETGLFIAPVILTHVTPDMDIANTEIFGPVVSVITFTDEQQSLSFANGVEEGLAAYFYSQDVSQIHRVSRALEYGMIGINEGMISNPVAPFGGVKQSGLGREGAKQGLEEYLEVKYLCQRFD</sequence>
<keyword evidence="2 4" id="KW-0560">Oxidoreductase</keyword>
<dbReference type="FunFam" id="3.40.309.10:FF:000004">
    <property type="entry name" value="Succinate-semialdehyde dehydrogenase I"/>
    <property type="match status" value="1"/>
</dbReference>
<dbReference type="EC" id="1.2.1.16" evidence="6"/>
<evidence type="ECO:0000313" key="6">
    <source>
        <dbReference type="EMBL" id="TMO70274.1"/>
    </source>
</evidence>
<dbReference type="RefSeq" id="WP_138589781.1">
    <property type="nucleotide sequence ID" value="NZ_PNBX01000006.1"/>
</dbReference>
<dbReference type="GO" id="GO:0009450">
    <property type="term" value="P:gamma-aminobutyric acid catabolic process"/>
    <property type="evidence" value="ECO:0007669"/>
    <property type="project" value="TreeGrafter"/>
</dbReference>
<dbReference type="InterPro" id="IPR029510">
    <property type="entry name" value="Ald_DH_CS_GLU"/>
</dbReference>
<evidence type="ECO:0000256" key="1">
    <source>
        <dbReference type="ARBA" id="ARBA00009986"/>
    </source>
</evidence>
<accession>A0A5S3VEQ5</accession>
<evidence type="ECO:0000256" key="4">
    <source>
        <dbReference type="RuleBase" id="RU003345"/>
    </source>
</evidence>
<dbReference type="CDD" id="cd07103">
    <property type="entry name" value="ALDH_F5_SSADH_GabD"/>
    <property type="match status" value="1"/>
</dbReference>
<dbReference type="InterPro" id="IPR016160">
    <property type="entry name" value="Ald_DH_CS_CYS"/>
</dbReference>
<dbReference type="PROSITE" id="PS00070">
    <property type="entry name" value="ALDEHYDE_DEHYDR_CYS"/>
    <property type="match status" value="1"/>
</dbReference>
<dbReference type="EMBL" id="PNBX01000006">
    <property type="protein sequence ID" value="TMO70274.1"/>
    <property type="molecule type" value="Genomic_DNA"/>
</dbReference>
<organism evidence="6 7">
    <name type="scientific">Pseudoalteromonas aurantia</name>
    <dbReference type="NCBI Taxonomy" id="43654"/>
    <lineage>
        <taxon>Bacteria</taxon>
        <taxon>Pseudomonadati</taxon>
        <taxon>Pseudomonadota</taxon>
        <taxon>Gammaproteobacteria</taxon>
        <taxon>Alteromonadales</taxon>
        <taxon>Pseudoalteromonadaceae</taxon>
        <taxon>Pseudoalteromonas</taxon>
    </lineage>
</organism>
<feature type="domain" description="Aldehyde dehydrogenase" evidence="5">
    <location>
        <begin position="20"/>
        <end position="471"/>
    </location>
</feature>
<comment type="caution">
    <text evidence="6">The sequence shown here is derived from an EMBL/GenBank/DDBJ whole genome shotgun (WGS) entry which is preliminary data.</text>
</comment>
<dbReference type="PROSITE" id="PS00687">
    <property type="entry name" value="ALDEHYDE_DEHYDR_GLU"/>
    <property type="match status" value="1"/>
</dbReference>
<reference evidence="6 7" key="1">
    <citation type="submission" date="2018-01" db="EMBL/GenBank/DDBJ databases">
        <authorList>
            <person name="Paulsen S."/>
            <person name="Gram L.K."/>
        </authorList>
    </citation>
    <scope>NUCLEOTIDE SEQUENCE [LARGE SCALE GENOMIC DNA]</scope>
    <source>
        <strain evidence="6 7">S3790</strain>
    </source>
</reference>
<dbReference type="FunFam" id="3.40.605.10:FF:000026">
    <property type="entry name" value="Aldehyde dehydrogenase, putative"/>
    <property type="match status" value="1"/>
</dbReference>
<dbReference type="GO" id="GO:0004777">
    <property type="term" value="F:succinate-semialdehyde dehydrogenase (NAD+) activity"/>
    <property type="evidence" value="ECO:0007669"/>
    <property type="project" value="TreeGrafter"/>
</dbReference>
<dbReference type="Proteomes" id="UP000307217">
    <property type="component" value="Unassembled WGS sequence"/>
</dbReference>
<comment type="similarity">
    <text evidence="1 4">Belongs to the aldehyde dehydrogenase family.</text>
</comment>
<evidence type="ECO:0000256" key="3">
    <source>
        <dbReference type="PROSITE-ProRule" id="PRU10007"/>
    </source>
</evidence>
<protein>
    <submittedName>
        <fullName evidence="6">Succinate-semialdehyde dehydrogenase (NADP(+))</fullName>
        <ecNumber evidence="6">1.2.1.16</ecNumber>
    </submittedName>
</protein>
<feature type="active site" evidence="3">
    <location>
        <position position="251"/>
    </location>
</feature>
<evidence type="ECO:0000313" key="7">
    <source>
        <dbReference type="Proteomes" id="UP000307217"/>
    </source>
</evidence>
<dbReference type="InterPro" id="IPR016161">
    <property type="entry name" value="Ald_DH/histidinol_DH"/>
</dbReference>
<dbReference type="Pfam" id="PF00171">
    <property type="entry name" value="Aldedh"/>
    <property type="match status" value="1"/>
</dbReference>
<dbReference type="PANTHER" id="PTHR43353:SF5">
    <property type="entry name" value="SUCCINATE-SEMIALDEHYDE DEHYDROGENASE, MITOCHONDRIAL"/>
    <property type="match status" value="1"/>
</dbReference>
<dbReference type="InterPro" id="IPR016162">
    <property type="entry name" value="Ald_DH_N"/>
</dbReference>